<comment type="caution">
    <text evidence="3">The sequence shown here is derived from an EMBL/GenBank/DDBJ whole genome shotgun (WGS) entry which is preliminary data.</text>
</comment>
<evidence type="ECO:0000313" key="3">
    <source>
        <dbReference type="EMBL" id="PNJ88309.1"/>
    </source>
</evidence>
<reference evidence="3" key="1">
    <citation type="submission" date="2017-12" db="EMBL/GenBank/DDBJ databases">
        <title>High-resolution comparative analysis of great ape genomes.</title>
        <authorList>
            <person name="Pollen A."/>
            <person name="Hastie A."/>
            <person name="Hormozdiari F."/>
            <person name="Dougherty M."/>
            <person name="Liu R."/>
            <person name="Chaisson M."/>
            <person name="Hoppe E."/>
            <person name="Hill C."/>
            <person name="Pang A."/>
            <person name="Hillier L."/>
            <person name="Baker C."/>
            <person name="Armstrong J."/>
            <person name="Shendure J."/>
            <person name="Paten B."/>
            <person name="Wilson R."/>
            <person name="Chao H."/>
            <person name="Schneider V."/>
            <person name="Ventura M."/>
            <person name="Kronenberg Z."/>
            <person name="Murali S."/>
            <person name="Gordon D."/>
            <person name="Cantsilieris S."/>
            <person name="Munson K."/>
            <person name="Nelson B."/>
            <person name="Raja A."/>
            <person name="Underwood J."/>
            <person name="Diekhans M."/>
            <person name="Fiddes I."/>
            <person name="Haussler D."/>
            <person name="Eichler E."/>
        </authorList>
    </citation>
    <scope>NUCLEOTIDE SEQUENCE [LARGE SCALE GENOMIC DNA]</scope>
    <source>
        <strain evidence="3">Susie</strain>
    </source>
</reference>
<name>A0A2J8Y243_PONAB</name>
<organism evidence="3">
    <name type="scientific">Pongo abelii</name>
    <name type="common">Sumatran orangutan</name>
    <name type="synonym">Pongo pygmaeus abelii</name>
    <dbReference type="NCBI Taxonomy" id="9601"/>
    <lineage>
        <taxon>Eukaryota</taxon>
        <taxon>Metazoa</taxon>
        <taxon>Chordata</taxon>
        <taxon>Craniata</taxon>
        <taxon>Vertebrata</taxon>
        <taxon>Euteleostomi</taxon>
        <taxon>Mammalia</taxon>
        <taxon>Eutheria</taxon>
        <taxon>Euarchontoglires</taxon>
        <taxon>Primates</taxon>
        <taxon>Haplorrhini</taxon>
        <taxon>Catarrhini</taxon>
        <taxon>Hominidae</taxon>
        <taxon>Pongo</taxon>
    </lineage>
</organism>
<gene>
    <name evidence="3" type="ORF">CR201_G0021531</name>
</gene>
<protein>
    <submittedName>
        <fullName evidence="2">LGALS3BP isoform 15</fullName>
    </submittedName>
    <submittedName>
        <fullName evidence="3">LGALS3BP isoform 17</fullName>
    </submittedName>
</protein>
<dbReference type="EMBL" id="NDHI03003284">
    <property type="protein sequence ID" value="PNJ88309.1"/>
    <property type="molecule type" value="Genomic_DNA"/>
</dbReference>
<sequence>MAPPRLFWVWLLVAGTQGELSPWEMPKAEVWKAAAPWGCAERQGDVLPGARGPAVSQVFSPA</sequence>
<evidence type="ECO:0000256" key="1">
    <source>
        <dbReference type="SAM" id="SignalP"/>
    </source>
</evidence>
<accession>A0A2J8Y243</accession>
<keyword evidence="1" id="KW-0732">Signal</keyword>
<evidence type="ECO:0000313" key="2">
    <source>
        <dbReference type="EMBL" id="PNJ88307.1"/>
    </source>
</evidence>
<feature type="chain" id="PRO_5014560975" evidence="1">
    <location>
        <begin position="19"/>
        <end position="62"/>
    </location>
</feature>
<dbReference type="AlphaFoldDB" id="A0A2J8Y243"/>
<dbReference type="EMBL" id="NDHI03003284">
    <property type="protein sequence ID" value="PNJ88307.1"/>
    <property type="molecule type" value="Genomic_DNA"/>
</dbReference>
<feature type="signal peptide" evidence="1">
    <location>
        <begin position="1"/>
        <end position="18"/>
    </location>
</feature>
<proteinExistence type="predicted"/>